<dbReference type="InterPro" id="IPR001932">
    <property type="entry name" value="PPM-type_phosphatase-like_dom"/>
</dbReference>
<dbReference type="Gene3D" id="3.60.40.10">
    <property type="entry name" value="PPM-type phosphatase domain"/>
    <property type="match status" value="1"/>
</dbReference>
<dbReference type="EMBL" id="JACHHE010000004">
    <property type="protein sequence ID" value="MBB5180374.1"/>
    <property type="molecule type" value="Genomic_DNA"/>
</dbReference>
<protein>
    <submittedName>
        <fullName evidence="2">Serine/threonine protein phosphatase PrpC</fullName>
    </submittedName>
</protein>
<evidence type="ECO:0000313" key="3">
    <source>
        <dbReference type="Proteomes" id="UP000525923"/>
    </source>
</evidence>
<proteinExistence type="predicted"/>
<dbReference type="OrthoDB" id="7944398at2"/>
<gene>
    <name evidence="2" type="ORF">HNQ44_001802</name>
</gene>
<keyword evidence="3" id="KW-1185">Reference proteome</keyword>
<accession>A0A7W8CT25</accession>
<dbReference type="PROSITE" id="PS51746">
    <property type="entry name" value="PPM_2"/>
    <property type="match status" value="1"/>
</dbReference>
<dbReference type="Proteomes" id="UP000525923">
    <property type="component" value="Unassembled WGS sequence"/>
</dbReference>
<dbReference type="RefSeq" id="WP_135502163.1">
    <property type="nucleotide sequence ID" value="NZ_JACHHE010000004.1"/>
</dbReference>
<comment type="caution">
    <text evidence="2">The sequence shown here is derived from an EMBL/GenBank/DDBJ whole genome shotgun (WGS) entry which is preliminary data.</text>
</comment>
<reference evidence="2 3" key="1">
    <citation type="submission" date="2020-08" db="EMBL/GenBank/DDBJ databases">
        <title>Genomic Encyclopedia of Type Strains, Phase IV (KMG-IV): sequencing the most valuable type-strain genomes for metagenomic binning, comparative biology and taxonomic classification.</title>
        <authorList>
            <person name="Goeker M."/>
        </authorList>
    </citation>
    <scope>NUCLEOTIDE SEQUENCE [LARGE SCALE GENOMIC DNA]</scope>
    <source>
        <strain evidence="2 3">DSM 15895</strain>
    </source>
</reference>
<dbReference type="InterPro" id="IPR036457">
    <property type="entry name" value="PPM-type-like_dom_sf"/>
</dbReference>
<name>A0A7W8CT25_9BACL</name>
<dbReference type="Pfam" id="PF13672">
    <property type="entry name" value="PP2C_2"/>
    <property type="match status" value="1"/>
</dbReference>
<feature type="domain" description="PPM-type phosphatase" evidence="1">
    <location>
        <begin position="33"/>
        <end position="255"/>
    </location>
</feature>
<organism evidence="2 3">
    <name type="scientific">Planococcus koreensis</name>
    <dbReference type="NCBI Taxonomy" id="112331"/>
    <lineage>
        <taxon>Bacteria</taxon>
        <taxon>Bacillati</taxon>
        <taxon>Bacillota</taxon>
        <taxon>Bacilli</taxon>
        <taxon>Bacillales</taxon>
        <taxon>Caryophanaceae</taxon>
        <taxon>Planococcus</taxon>
    </lineage>
</organism>
<evidence type="ECO:0000313" key="2">
    <source>
        <dbReference type="EMBL" id="MBB5180374.1"/>
    </source>
</evidence>
<evidence type="ECO:0000259" key="1">
    <source>
        <dbReference type="PROSITE" id="PS51746"/>
    </source>
</evidence>
<sequence>MEKIDSKFRWVGSDSHFVDRLDIQAIDGVVLGRFGGNSSAGQYKNEDACLIWQDSAQGWEFIMLLDAHNSAESAEAVLVQVEAYEQEVRFLLGQSMDKEFFRNLEHKVLEMFQEETFLEACRRVQGETACLIAVRKGKYVWWFSVGDCLLYLFHPELKAFGQYQLNQRQFYEWIGEVNTFEQPVPCYSSGTRELRQGVNRLLLTTDGLVECPGGVYAEPASIYASKPGRGGVEEMLKNIQQHGVRDSTTIISWEIIAKEAAAMPSNL</sequence>
<dbReference type="SUPFAM" id="SSF81606">
    <property type="entry name" value="PP2C-like"/>
    <property type="match status" value="1"/>
</dbReference>
<dbReference type="AlphaFoldDB" id="A0A7W8CT25"/>